<sequence>MVAPVNPTAHAEASRPKDVGVLAMEMYFPRRCISEADLEVFDGVSTGKYTIGLGQQFMSCCDDREDINSFALNAVSGLLERYAIDPKSIGRIDVGTETIIDKSKSVKTTLMDLFAASGNFDIEGIDSKNACYGSTAALFNAINWVESASWDGRNAIVVAGDIAIYAEGAARPAGGAGACAILIGPGAPVVFEPIHGNHMANTYDFYKPKLDSEYPEVDGPVSVVTYVSALDQSYARFQEKTLKAAKRAHTNGNGNGNGNGAQTNGNGTGAHAAFSLNDIDYAVFHAPYGKQVQKGYGRMFYNDFLANPAAPQFANVPAPEAIAAVSYKASLTDKNIEKAFIAASKPSFGKKVAPTMACSNRCGNMYTASLYGCLASLLSSVEPAQLRGKRVSLFAFGSGYASSFFTLRVVGDTSEIREKMDLLARLAAIQVVPCQEYVDALGLREKNHSAVDYTPSGSVDNIWPGDFYLESVDAKYRRKYARAPKA</sequence>
<dbReference type="InterPro" id="IPR010122">
    <property type="entry name" value="HMG_CoA_synthase_euk"/>
</dbReference>
<comment type="similarity">
    <text evidence="1 5">Belongs to the thiolase-like superfamily. HMG-CoA synthase family.</text>
</comment>
<dbReference type="STRING" id="436010.A0A166HYQ5"/>
<dbReference type="GO" id="GO:0010142">
    <property type="term" value="P:farnesyl diphosphate biosynthetic process, mevalonate pathway"/>
    <property type="evidence" value="ECO:0007669"/>
    <property type="project" value="InterPro"/>
</dbReference>
<evidence type="ECO:0000256" key="1">
    <source>
        <dbReference type="ARBA" id="ARBA00007061"/>
    </source>
</evidence>
<dbReference type="PANTHER" id="PTHR43323">
    <property type="entry name" value="3-HYDROXY-3-METHYLGLUTARYL COENZYME A SYNTHASE"/>
    <property type="match status" value="1"/>
</dbReference>
<gene>
    <name evidence="8" type="ORF">FIBSPDRAFT_1045569</name>
</gene>
<dbReference type="InterPro" id="IPR013746">
    <property type="entry name" value="HMG_CoA_synt_C_dom"/>
</dbReference>
<evidence type="ECO:0000259" key="7">
    <source>
        <dbReference type="Pfam" id="PF08540"/>
    </source>
</evidence>
<dbReference type="GO" id="GO:0006696">
    <property type="term" value="P:ergosterol biosynthetic process"/>
    <property type="evidence" value="ECO:0007669"/>
    <property type="project" value="TreeGrafter"/>
</dbReference>
<dbReference type="Proteomes" id="UP000076532">
    <property type="component" value="Unassembled WGS sequence"/>
</dbReference>
<evidence type="ECO:0000313" key="9">
    <source>
        <dbReference type="Proteomes" id="UP000076532"/>
    </source>
</evidence>
<feature type="binding site" evidence="4">
    <location>
        <position position="294"/>
    </location>
    <ligand>
        <name>CoA</name>
        <dbReference type="ChEBI" id="CHEBI:57287"/>
    </ligand>
</feature>
<dbReference type="PANTHER" id="PTHR43323:SF2">
    <property type="entry name" value="HYDROXYMETHYLGLUTARYL-COA SYNTHASE"/>
    <property type="match status" value="1"/>
</dbReference>
<evidence type="ECO:0000256" key="3">
    <source>
        <dbReference type="PIRSR" id="PIRSR610122-1"/>
    </source>
</evidence>
<name>A0A166HYQ5_9AGAM</name>
<feature type="active site" description="Acyl-thioester intermediate" evidence="3">
    <location>
        <position position="131"/>
    </location>
</feature>
<keyword evidence="2 5" id="KW-0808">Transferase</keyword>
<evidence type="ECO:0000256" key="4">
    <source>
        <dbReference type="PIRSR" id="PIRSR610122-2"/>
    </source>
</evidence>
<dbReference type="EC" id="2.3.3.10" evidence="5"/>
<reference evidence="8 9" key="1">
    <citation type="journal article" date="2016" name="Mol. Biol. Evol.">
        <title>Comparative Genomics of Early-Diverging Mushroom-Forming Fungi Provides Insights into the Origins of Lignocellulose Decay Capabilities.</title>
        <authorList>
            <person name="Nagy L.G."/>
            <person name="Riley R."/>
            <person name="Tritt A."/>
            <person name="Adam C."/>
            <person name="Daum C."/>
            <person name="Floudas D."/>
            <person name="Sun H."/>
            <person name="Yadav J.S."/>
            <person name="Pangilinan J."/>
            <person name="Larsson K.H."/>
            <person name="Matsuura K."/>
            <person name="Barry K."/>
            <person name="Labutti K."/>
            <person name="Kuo R."/>
            <person name="Ohm R.A."/>
            <person name="Bhattacharya S.S."/>
            <person name="Shirouzu T."/>
            <person name="Yoshinaga Y."/>
            <person name="Martin F.M."/>
            <person name="Grigoriev I.V."/>
            <person name="Hibbett D.S."/>
        </authorList>
    </citation>
    <scope>NUCLEOTIDE SEQUENCE [LARGE SCALE GENOMIC DNA]</scope>
    <source>
        <strain evidence="8 9">CBS 109695</strain>
    </source>
</reference>
<evidence type="ECO:0000256" key="5">
    <source>
        <dbReference type="RuleBase" id="RU364071"/>
    </source>
</evidence>
<feature type="domain" description="Hydroxymethylglutaryl-coenzyme A synthase C-terminal" evidence="7">
    <location>
        <begin position="189"/>
        <end position="482"/>
    </location>
</feature>
<dbReference type="AlphaFoldDB" id="A0A166HYQ5"/>
<keyword evidence="9" id="KW-1185">Reference proteome</keyword>
<dbReference type="CDD" id="cd00827">
    <property type="entry name" value="init_cond_enzymes"/>
    <property type="match status" value="1"/>
</dbReference>
<dbReference type="InterPro" id="IPR016039">
    <property type="entry name" value="Thiolase-like"/>
</dbReference>
<comment type="function">
    <text evidence="5">Catalyzes the condensation of acetyl-CoA with acetoacetyl-CoA to form HMG-CoA.</text>
</comment>
<dbReference type="SUPFAM" id="SSF53901">
    <property type="entry name" value="Thiolase-like"/>
    <property type="match status" value="2"/>
</dbReference>
<organism evidence="8 9">
    <name type="scientific">Athelia psychrophila</name>
    <dbReference type="NCBI Taxonomy" id="1759441"/>
    <lineage>
        <taxon>Eukaryota</taxon>
        <taxon>Fungi</taxon>
        <taxon>Dikarya</taxon>
        <taxon>Basidiomycota</taxon>
        <taxon>Agaricomycotina</taxon>
        <taxon>Agaricomycetes</taxon>
        <taxon>Agaricomycetidae</taxon>
        <taxon>Atheliales</taxon>
        <taxon>Atheliaceae</taxon>
        <taxon>Athelia</taxon>
    </lineage>
</organism>
<evidence type="ECO:0000259" key="6">
    <source>
        <dbReference type="Pfam" id="PF01154"/>
    </source>
</evidence>
<dbReference type="GO" id="GO:0004421">
    <property type="term" value="F:hydroxymethylglutaryl-CoA synthase activity"/>
    <property type="evidence" value="ECO:0007669"/>
    <property type="project" value="UniProtKB-EC"/>
</dbReference>
<accession>A0A166HYQ5</accession>
<dbReference type="OrthoDB" id="1269963at2759"/>
<feature type="active site" description="Proton donor/acceptor" evidence="3">
    <location>
        <position position="97"/>
    </location>
</feature>
<dbReference type="Pfam" id="PF08540">
    <property type="entry name" value="HMG_CoA_synt_C"/>
    <property type="match status" value="1"/>
</dbReference>
<proteinExistence type="inferred from homology"/>
<feature type="binding site" evidence="4">
    <location>
        <position position="222"/>
    </location>
    <ligand>
        <name>CoA</name>
        <dbReference type="ChEBI" id="CHEBI:57287"/>
    </ligand>
</feature>
<dbReference type="NCBIfam" id="TIGR01833">
    <property type="entry name" value="HMG-CoA-S_euk"/>
    <property type="match status" value="1"/>
</dbReference>
<feature type="domain" description="Hydroxymethylglutaryl-coenzyme A synthase N-terminal" evidence="6">
    <location>
        <begin position="15"/>
        <end position="188"/>
    </location>
</feature>
<feature type="active site" description="Proton donor/acceptor" evidence="3">
    <location>
        <position position="285"/>
    </location>
</feature>
<evidence type="ECO:0000256" key="2">
    <source>
        <dbReference type="ARBA" id="ARBA00022679"/>
    </source>
</evidence>
<dbReference type="Gene3D" id="3.40.47.10">
    <property type="match status" value="1"/>
</dbReference>
<comment type="catalytic activity">
    <reaction evidence="5">
        <text>acetoacetyl-CoA + acetyl-CoA + H2O = (3S)-3-hydroxy-3-methylglutaryl-CoA + CoA + H(+)</text>
        <dbReference type="Rhea" id="RHEA:10188"/>
        <dbReference type="ChEBI" id="CHEBI:15377"/>
        <dbReference type="ChEBI" id="CHEBI:15378"/>
        <dbReference type="ChEBI" id="CHEBI:43074"/>
        <dbReference type="ChEBI" id="CHEBI:57286"/>
        <dbReference type="ChEBI" id="CHEBI:57287"/>
        <dbReference type="ChEBI" id="CHEBI:57288"/>
        <dbReference type="EC" id="2.3.3.10"/>
    </reaction>
</comment>
<protein>
    <recommendedName>
        <fullName evidence="5">Hydroxymethylglutaryl-CoA synthase</fullName>
        <shortName evidence="5">HMG-CoA synthase</shortName>
        <ecNumber evidence="5">2.3.3.10</ecNumber>
    </recommendedName>
    <alternativeName>
        <fullName evidence="5">3-hydroxy-3-methylglutaryl coenzyme A synthase</fullName>
    </alternativeName>
</protein>
<dbReference type="InterPro" id="IPR013528">
    <property type="entry name" value="HMG_CoA_synth_N"/>
</dbReference>
<dbReference type="FunFam" id="3.40.47.10:FF:000008">
    <property type="entry name" value="3-hydroxy-3-methylglutaryl coenzyme A synthase"/>
    <property type="match status" value="1"/>
</dbReference>
<dbReference type="GO" id="GO:0006084">
    <property type="term" value="P:acetyl-CoA metabolic process"/>
    <property type="evidence" value="ECO:0007669"/>
    <property type="project" value="InterPro"/>
</dbReference>
<feature type="binding site" evidence="4">
    <location>
        <position position="290"/>
    </location>
    <ligand>
        <name>CoA</name>
        <dbReference type="ChEBI" id="CHEBI:57287"/>
    </ligand>
</feature>
<evidence type="ECO:0000313" key="8">
    <source>
        <dbReference type="EMBL" id="KZP19383.1"/>
    </source>
</evidence>
<dbReference type="EMBL" id="KV417564">
    <property type="protein sequence ID" value="KZP19383.1"/>
    <property type="molecule type" value="Genomic_DNA"/>
</dbReference>
<dbReference type="Pfam" id="PF01154">
    <property type="entry name" value="HMG_CoA_synt_N"/>
    <property type="match status" value="1"/>
</dbReference>